<dbReference type="EMBL" id="CAJNOU010004857">
    <property type="protein sequence ID" value="CAF1457260.1"/>
    <property type="molecule type" value="Genomic_DNA"/>
</dbReference>
<protein>
    <submittedName>
        <fullName evidence="1">Uncharacterized protein</fullName>
    </submittedName>
</protein>
<dbReference type="Proteomes" id="UP000663882">
    <property type="component" value="Unassembled WGS sequence"/>
</dbReference>
<organism evidence="1 5">
    <name type="scientific">Rotaria sordida</name>
    <dbReference type="NCBI Taxonomy" id="392033"/>
    <lineage>
        <taxon>Eukaryota</taxon>
        <taxon>Metazoa</taxon>
        <taxon>Spiralia</taxon>
        <taxon>Gnathifera</taxon>
        <taxon>Rotifera</taxon>
        <taxon>Eurotatoria</taxon>
        <taxon>Bdelloidea</taxon>
        <taxon>Philodinida</taxon>
        <taxon>Philodinidae</taxon>
        <taxon>Rotaria</taxon>
    </lineage>
</organism>
<dbReference type="AlphaFoldDB" id="A0A814H2H4"/>
<sequence length="200" mass="23679">MSSSSSRLNSISFSSKHSIISLSNFDTISSHNNNQFVSYNNNNNNNKIFYNEKHPTNTTTSDIKFDRTIDQAVDYFEQILTQCVTPSNTSLIKDNEQQDRKNDIKIKIETKKRDCEEFLNSLNKTTNFKMKQRNQKIDCRKWCDEQNRRITKSYNSIDDNNNRKYRSKNRNIYGSIFYCRKALLQKSDGITYICIRKRFN</sequence>
<dbReference type="EMBL" id="CAJOAX010000064">
    <property type="protein sequence ID" value="CAF3497266.1"/>
    <property type="molecule type" value="Genomic_DNA"/>
</dbReference>
<evidence type="ECO:0000313" key="1">
    <source>
        <dbReference type="EMBL" id="CAF1004044.1"/>
    </source>
</evidence>
<name>A0A814H2H4_9BILA</name>
<reference evidence="1" key="1">
    <citation type="submission" date="2021-02" db="EMBL/GenBank/DDBJ databases">
        <authorList>
            <person name="Nowell W R."/>
        </authorList>
    </citation>
    <scope>NUCLEOTIDE SEQUENCE</scope>
</reference>
<evidence type="ECO:0000313" key="4">
    <source>
        <dbReference type="EMBL" id="CAF3571466.1"/>
    </source>
</evidence>
<evidence type="ECO:0000313" key="5">
    <source>
        <dbReference type="Proteomes" id="UP000663882"/>
    </source>
</evidence>
<proteinExistence type="predicted"/>
<evidence type="ECO:0000313" key="3">
    <source>
        <dbReference type="EMBL" id="CAF3497266.1"/>
    </source>
</evidence>
<dbReference type="Proteomes" id="UP000663889">
    <property type="component" value="Unassembled WGS sequence"/>
</dbReference>
<dbReference type="Proteomes" id="UP000663823">
    <property type="component" value="Unassembled WGS sequence"/>
</dbReference>
<gene>
    <name evidence="4" type="ORF">FNK824_LOCUS1969</name>
    <name evidence="3" type="ORF">OTI717_LOCUS1494</name>
    <name evidence="1" type="ORF">RFH988_LOCUS14328</name>
    <name evidence="2" type="ORF">SEV965_LOCUS33987</name>
</gene>
<dbReference type="OrthoDB" id="10040072at2759"/>
<accession>A0A814H2H4</accession>
<dbReference type="Proteomes" id="UP000663874">
    <property type="component" value="Unassembled WGS sequence"/>
</dbReference>
<evidence type="ECO:0000313" key="2">
    <source>
        <dbReference type="EMBL" id="CAF1457260.1"/>
    </source>
</evidence>
<dbReference type="EMBL" id="CAJOBE010000111">
    <property type="protein sequence ID" value="CAF3571466.1"/>
    <property type="molecule type" value="Genomic_DNA"/>
</dbReference>
<dbReference type="EMBL" id="CAJNOO010000660">
    <property type="protein sequence ID" value="CAF1004044.1"/>
    <property type="molecule type" value="Genomic_DNA"/>
</dbReference>
<comment type="caution">
    <text evidence="1">The sequence shown here is derived from an EMBL/GenBank/DDBJ whole genome shotgun (WGS) entry which is preliminary data.</text>
</comment>